<organism evidence="2 3">
    <name type="scientific">Pseudobythopirellula maris</name>
    <dbReference type="NCBI Taxonomy" id="2527991"/>
    <lineage>
        <taxon>Bacteria</taxon>
        <taxon>Pseudomonadati</taxon>
        <taxon>Planctomycetota</taxon>
        <taxon>Planctomycetia</taxon>
        <taxon>Pirellulales</taxon>
        <taxon>Lacipirellulaceae</taxon>
        <taxon>Pseudobythopirellula</taxon>
    </lineage>
</organism>
<dbReference type="EMBL" id="SJPQ01000001">
    <property type="protein sequence ID" value="TWT90867.1"/>
    <property type="molecule type" value="Genomic_DNA"/>
</dbReference>
<dbReference type="NCBIfam" id="TIGR03803">
    <property type="entry name" value="Gloeo_Verruco"/>
    <property type="match status" value="6"/>
</dbReference>
<evidence type="ECO:0000313" key="2">
    <source>
        <dbReference type="EMBL" id="TWT90867.1"/>
    </source>
</evidence>
<evidence type="ECO:0000256" key="1">
    <source>
        <dbReference type="SAM" id="SignalP"/>
    </source>
</evidence>
<dbReference type="InterPro" id="IPR022519">
    <property type="entry name" value="Gloeo/Verruco_rpt"/>
</dbReference>
<proteinExistence type="predicted"/>
<dbReference type="OrthoDB" id="9790815at2"/>
<accession>A0A5C5ZV43</accession>
<dbReference type="Gene3D" id="2.120.10.30">
    <property type="entry name" value="TolB, C-terminal domain"/>
    <property type="match status" value="1"/>
</dbReference>
<sequence precursor="true">MDERFGFRLLAFVVASAACFSAPAATLTTLYNSDLGEGRHPNSGLVADASGALYGSTRYGGAYNFGSVYRIDPTTGDFATLVSFDYDVTGVTSPGDLLLHRDGMLYGTAAGSASYGPGVVFKIDPSTGELSFLDSFGGPHGWGPGRLMPGPSEKLYGVTSHYGDIGFLGGGTVFEFDLVAGELKTLAYFSDFDQGFFASSVIADAAGNLYGTTADGGVPGYHGTVFKYDRSNGDLTTLHSFDERNGDAPAGLLWGKDGLLYGTTHRGGYHHEGTLYRIDPETGDFELLYSFDSHEGIYPATGLLADAAGNLYGMATRGGAHGSGAVYKFDLSTAVLTTLFSFNGDNGIEPRGHLIADSQGNLYGTTYGGGAPGPGTVFMLSDTGFVVAPEPAGLLLAAIGLGGAAWRRRGDRP</sequence>
<dbReference type="RefSeq" id="WP_146398131.1">
    <property type="nucleotide sequence ID" value="NZ_SJPQ01000001.1"/>
</dbReference>
<gene>
    <name evidence="2" type="ORF">Mal64_12650</name>
</gene>
<dbReference type="PROSITE" id="PS51257">
    <property type="entry name" value="PROKAR_LIPOPROTEIN"/>
    <property type="match status" value="1"/>
</dbReference>
<feature type="chain" id="PRO_5023048311" description="PEP-CTERM protein-sorting domain-containing protein" evidence="1">
    <location>
        <begin position="25"/>
        <end position="413"/>
    </location>
</feature>
<keyword evidence="1" id="KW-0732">Signal</keyword>
<protein>
    <recommendedName>
        <fullName evidence="4">PEP-CTERM protein-sorting domain-containing protein</fullName>
    </recommendedName>
</protein>
<feature type="signal peptide" evidence="1">
    <location>
        <begin position="1"/>
        <end position="24"/>
    </location>
</feature>
<dbReference type="InterPro" id="IPR011042">
    <property type="entry name" value="6-blade_b-propeller_TolB-like"/>
</dbReference>
<name>A0A5C5ZV43_9BACT</name>
<dbReference type="Proteomes" id="UP000315440">
    <property type="component" value="Unassembled WGS sequence"/>
</dbReference>
<dbReference type="SUPFAM" id="SSF63829">
    <property type="entry name" value="Calcium-dependent phosphotriesterase"/>
    <property type="match status" value="1"/>
</dbReference>
<reference evidence="2 3" key="1">
    <citation type="submission" date="2019-02" db="EMBL/GenBank/DDBJ databases">
        <title>Deep-cultivation of Planctomycetes and their phenomic and genomic characterization uncovers novel biology.</title>
        <authorList>
            <person name="Wiegand S."/>
            <person name="Jogler M."/>
            <person name="Boedeker C."/>
            <person name="Pinto D."/>
            <person name="Vollmers J."/>
            <person name="Rivas-Marin E."/>
            <person name="Kohn T."/>
            <person name="Peeters S.H."/>
            <person name="Heuer A."/>
            <person name="Rast P."/>
            <person name="Oberbeckmann S."/>
            <person name="Bunk B."/>
            <person name="Jeske O."/>
            <person name="Meyerdierks A."/>
            <person name="Storesund J.E."/>
            <person name="Kallscheuer N."/>
            <person name="Luecker S."/>
            <person name="Lage O.M."/>
            <person name="Pohl T."/>
            <person name="Merkel B.J."/>
            <person name="Hornburger P."/>
            <person name="Mueller R.-W."/>
            <person name="Bruemmer F."/>
            <person name="Labrenz M."/>
            <person name="Spormann A.M."/>
            <person name="Op Den Camp H."/>
            <person name="Overmann J."/>
            <person name="Amann R."/>
            <person name="Jetten M.S.M."/>
            <person name="Mascher T."/>
            <person name="Medema M.H."/>
            <person name="Devos D.P."/>
            <person name="Kaster A.-K."/>
            <person name="Ovreas L."/>
            <person name="Rohde M."/>
            <person name="Galperin M.Y."/>
            <person name="Jogler C."/>
        </authorList>
    </citation>
    <scope>NUCLEOTIDE SEQUENCE [LARGE SCALE GENOMIC DNA]</scope>
    <source>
        <strain evidence="2 3">Mal64</strain>
    </source>
</reference>
<evidence type="ECO:0000313" key="3">
    <source>
        <dbReference type="Proteomes" id="UP000315440"/>
    </source>
</evidence>
<dbReference type="AlphaFoldDB" id="A0A5C5ZV43"/>
<evidence type="ECO:0008006" key="4">
    <source>
        <dbReference type="Google" id="ProtNLM"/>
    </source>
</evidence>
<keyword evidence="3" id="KW-1185">Reference proteome</keyword>
<comment type="caution">
    <text evidence="2">The sequence shown here is derived from an EMBL/GenBank/DDBJ whole genome shotgun (WGS) entry which is preliminary data.</text>
</comment>